<keyword evidence="1" id="KW-0472">Membrane</keyword>
<protein>
    <submittedName>
        <fullName evidence="2">Pv-fam-d protein</fullName>
    </submittedName>
</protein>
<reference evidence="2 3" key="1">
    <citation type="journal article" date="2012" name="Nat. Genet.">
        <title>Plasmodium cynomolgi genome sequences provide insight into Plasmodium vivax and the monkey malaria clade.</title>
        <authorList>
            <person name="Tachibana S."/>
            <person name="Sullivan S.A."/>
            <person name="Kawai S."/>
            <person name="Nakamura S."/>
            <person name="Kim H.R."/>
            <person name="Goto N."/>
            <person name="Arisue N."/>
            <person name="Palacpac N.M.Q."/>
            <person name="Honma H."/>
            <person name="Yagi M."/>
            <person name="Tougan T."/>
            <person name="Katakai Y."/>
            <person name="Kaneko O."/>
            <person name="Mita T."/>
            <person name="Kita K."/>
            <person name="Yasutomi Y."/>
            <person name="Sutton P.L."/>
            <person name="Shakhbatyan R."/>
            <person name="Horii T."/>
            <person name="Yasunaga T."/>
            <person name="Barnwell J.W."/>
            <person name="Escalante A.A."/>
            <person name="Carlton J.M."/>
            <person name="Tanabe K."/>
        </authorList>
    </citation>
    <scope>NUCLEOTIDE SEQUENCE [LARGE SCALE GENOMIC DNA]</scope>
    <source>
        <strain evidence="2 3">B</strain>
    </source>
</reference>
<dbReference type="GeneID" id="14695730"/>
<dbReference type="AlphaFoldDB" id="K6UF22"/>
<dbReference type="VEuPathDB" id="PlasmoDB:PCYB_147740"/>
<sequence length="225" mass="26618">MDHNFQTAAHDNVWDKNIHLKGRFGARTSRLFKGKTEHKSPKRYAYSKEKIIDILEENIIHFYDGKYQISPKHFTFVDNIDRQFSALNKSDDLNSLFNPSESVNDDKKKKGYLNILQEATNIEITDDSIILIFLKKIDSKFESEIFRLLKKDNKYYLSKHKPGILWSFLERNKIFMPFVVNVFIIIICALHVSDLCVCTYQILGFFMAIYFKYKKHKCQKVLKRS</sequence>
<feature type="transmembrane region" description="Helical" evidence="1">
    <location>
        <begin position="178"/>
        <end position="211"/>
    </location>
</feature>
<keyword evidence="3" id="KW-1185">Reference proteome</keyword>
<evidence type="ECO:0000256" key="1">
    <source>
        <dbReference type="SAM" id="Phobius"/>
    </source>
</evidence>
<evidence type="ECO:0000313" key="2">
    <source>
        <dbReference type="EMBL" id="GAB69346.1"/>
    </source>
</evidence>
<accession>K6UF22</accession>
<dbReference type="Proteomes" id="UP000006319">
    <property type="component" value="Chromosome 14"/>
</dbReference>
<name>K6UF22_PLACD</name>
<keyword evidence="1" id="KW-0812">Transmembrane</keyword>
<dbReference type="KEGG" id="pcy:PCYB_147740"/>
<dbReference type="PhylomeDB" id="K6UF22"/>
<organism evidence="2 3">
    <name type="scientific">Plasmodium cynomolgi (strain B)</name>
    <dbReference type="NCBI Taxonomy" id="1120755"/>
    <lineage>
        <taxon>Eukaryota</taxon>
        <taxon>Sar</taxon>
        <taxon>Alveolata</taxon>
        <taxon>Apicomplexa</taxon>
        <taxon>Aconoidasida</taxon>
        <taxon>Haemosporida</taxon>
        <taxon>Plasmodiidae</taxon>
        <taxon>Plasmodium</taxon>
        <taxon>Plasmodium (Plasmodium)</taxon>
    </lineage>
</organism>
<dbReference type="RefSeq" id="XP_004225293.1">
    <property type="nucleotide sequence ID" value="XM_004225245.1"/>
</dbReference>
<proteinExistence type="predicted"/>
<dbReference type="EMBL" id="DF157106">
    <property type="protein sequence ID" value="GAB69346.1"/>
    <property type="molecule type" value="Genomic_DNA"/>
</dbReference>
<keyword evidence="1" id="KW-1133">Transmembrane helix</keyword>
<gene>
    <name evidence="2" type="ORF">PCYB_147740</name>
</gene>
<dbReference type="OrthoDB" id="380349at2759"/>
<dbReference type="OMA" id="GLENDIH"/>
<evidence type="ECO:0000313" key="3">
    <source>
        <dbReference type="Proteomes" id="UP000006319"/>
    </source>
</evidence>